<dbReference type="PANTHER" id="PTHR15749:SF4">
    <property type="entry name" value="FANCONI-ASSOCIATED NUCLEASE 1"/>
    <property type="match status" value="1"/>
</dbReference>
<protein>
    <recommendedName>
        <fullName evidence="5">phosphodiesterase I</fullName>
        <ecNumber evidence="5">3.1.4.1</ecNumber>
    </recommendedName>
</protein>
<dbReference type="InterPro" id="IPR040603">
    <property type="entry name" value="FAN1_SAP_bact"/>
</dbReference>
<dbReference type="EMBL" id="LT629762">
    <property type="protein sequence ID" value="SDT61482.1"/>
    <property type="molecule type" value="Genomic_DNA"/>
</dbReference>
<evidence type="ECO:0000256" key="4">
    <source>
        <dbReference type="ARBA" id="ARBA00005533"/>
    </source>
</evidence>
<dbReference type="GO" id="GO:0003676">
    <property type="term" value="F:nucleic acid binding"/>
    <property type="evidence" value="ECO:0007669"/>
    <property type="project" value="InterPro"/>
</dbReference>
<comment type="cofactor">
    <cofactor evidence="2">
        <name>Mn(2+)</name>
        <dbReference type="ChEBI" id="CHEBI:29035"/>
    </cofactor>
</comment>
<dbReference type="GO" id="GO:0046872">
    <property type="term" value="F:metal ion binding"/>
    <property type="evidence" value="ECO:0007669"/>
    <property type="project" value="UniProtKB-KW"/>
</dbReference>
<name>A0A1H2BTT3_9PSED</name>
<dbReference type="FunFam" id="3.40.1350.10:FF:000024">
    <property type="entry name" value="Fanconi-associated nuclease"/>
    <property type="match status" value="1"/>
</dbReference>
<dbReference type="AlphaFoldDB" id="A0A1H2BTT3"/>
<gene>
    <name evidence="12" type="ORF">SAMN05216222_5466</name>
</gene>
<evidence type="ECO:0000256" key="6">
    <source>
        <dbReference type="ARBA" id="ARBA00022722"/>
    </source>
</evidence>
<dbReference type="InterPro" id="IPR049125">
    <property type="entry name" value="FAN1-like_WH"/>
</dbReference>
<dbReference type="PANTHER" id="PTHR15749">
    <property type="entry name" value="FANCONI-ASSOCIATED NUCLEASE 1"/>
    <property type="match status" value="1"/>
</dbReference>
<evidence type="ECO:0000256" key="7">
    <source>
        <dbReference type="ARBA" id="ARBA00022723"/>
    </source>
</evidence>
<evidence type="ECO:0000256" key="2">
    <source>
        <dbReference type="ARBA" id="ARBA00001936"/>
    </source>
</evidence>
<reference evidence="12 13" key="1">
    <citation type="submission" date="2016-10" db="EMBL/GenBank/DDBJ databases">
        <authorList>
            <person name="de Groot N.N."/>
        </authorList>
    </citation>
    <scope>NUCLEOTIDE SEQUENCE [LARGE SCALE GENOMIC DNA]</scope>
    <source>
        <strain evidence="12 13">LMG 26867</strain>
    </source>
</reference>
<feature type="domain" description="VRR-NUC" evidence="11">
    <location>
        <begin position="449"/>
        <end position="563"/>
    </location>
</feature>
<sequence length="568" mass="65420">MAGICTHNQYSLAMAHFPVTANPLDDPFYYLNNFMQVLDWLEHRYADVLSVEEQRFIGEFNQLPRESRALLVRMVMRKGLHFRAGKLHYVEIGDIAMAAAPLLQLGWIDEQSPLLIEEVFGVLLKAEILQCLGHAIEQPKGKKTDWLPLLSEQFPEPRSFQHWCPTLGDRLFSLTIMNLCDRLRLMFFGNLYQDWSEFVLADLGIFTYEKVEFCAESRGLRSREDVDACVFLHDCQQRFEAGEEVATVVEQINAVALSNPWLQRRRGKLLFQIGQYCERMADFANALIIYRDCAYPGARLRLIRVLERCGEYAPALELATVAGQAPESAAEQQKLLRVLPRLRRKLGGPPIKRASARAMQRLDLQLPRSDMGLSVEYYVQAHLAEAAAPVHYVENSLINSLFGLLCWPAIFAPLPGAFFHPFQRGPVDLLNEDFHDRRAELFQACFAELDDGRYRQTIRERYAGKWGVQSPFVFWGALSEELLDQALDCLPAEHLKHWFSRLLLDIKANRAGMPDLIQFWPQDKTYRMIEVKGPGDRLQDNQLRWLEFCHEHQMPIAVCYVQWAEQSA</sequence>
<dbReference type="GO" id="GO:0036297">
    <property type="term" value="P:interstrand cross-link repair"/>
    <property type="evidence" value="ECO:0007669"/>
    <property type="project" value="InterPro"/>
</dbReference>
<dbReference type="Pfam" id="PF18081">
    <property type="entry name" value="FANC_SAP"/>
    <property type="match status" value="1"/>
</dbReference>
<comment type="cofactor">
    <cofactor evidence="3">
        <name>Mg(2+)</name>
        <dbReference type="ChEBI" id="CHEBI:18420"/>
    </cofactor>
</comment>
<keyword evidence="8" id="KW-0378">Hydrolase</keyword>
<evidence type="ECO:0000313" key="13">
    <source>
        <dbReference type="Proteomes" id="UP000198481"/>
    </source>
</evidence>
<keyword evidence="7" id="KW-0479">Metal-binding</keyword>
<dbReference type="InterPro" id="IPR014883">
    <property type="entry name" value="VRR_NUC"/>
</dbReference>
<dbReference type="Pfam" id="PF21315">
    <property type="entry name" value="FAN1_HTH"/>
    <property type="match status" value="1"/>
</dbReference>
<evidence type="ECO:0000256" key="8">
    <source>
        <dbReference type="ARBA" id="ARBA00022801"/>
    </source>
</evidence>
<keyword evidence="9" id="KW-0460">Magnesium</keyword>
<dbReference type="Pfam" id="PF08774">
    <property type="entry name" value="VRR_NUC"/>
    <property type="match status" value="1"/>
</dbReference>
<dbReference type="Gene3D" id="3.40.1350.10">
    <property type="match status" value="1"/>
</dbReference>
<proteinExistence type="inferred from homology"/>
<dbReference type="InterPro" id="IPR033315">
    <property type="entry name" value="Fan1-like"/>
</dbReference>
<organism evidence="12 13">
    <name type="scientific">Pseudomonas prosekii</name>
    <dbReference type="NCBI Taxonomy" id="1148509"/>
    <lineage>
        <taxon>Bacteria</taxon>
        <taxon>Pseudomonadati</taxon>
        <taxon>Pseudomonadota</taxon>
        <taxon>Gammaproteobacteria</taxon>
        <taxon>Pseudomonadales</taxon>
        <taxon>Pseudomonadaceae</taxon>
        <taxon>Pseudomonas</taxon>
    </lineage>
</organism>
<accession>A0A1H2BTT3</accession>
<evidence type="ECO:0000259" key="11">
    <source>
        <dbReference type="SMART" id="SM00990"/>
    </source>
</evidence>
<evidence type="ECO:0000256" key="3">
    <source>
        <dbReference type="ARBA" id="ARBA00001946"/>
    </source>
</evidence>
<comment type="catalytic activity">
    <reaction evidence="1">
        <text>Hydrolytically removes 5'-nucleotides successively from the 3'-hydroxy termini of 3'-hydroxy-terminated oligonucleotides.</text>
        <dbReference type="EC" id="3.1.4.1"/>
    </reaction>
</comment>
<evidence type="ECO:0000313" key="12">
    <source>
        <dbReference type="EMBL" id="SDT61482.1"/>
    </source>
</evidence>
<dbReference type="Proteomes" id="UP000198481">
    <property type="component" value="Chromosome I"/>
</dbReference>
<comment type="similarity">
    <text evidence="4">Belongs to the FAN1 family.</text>
</comment>
<dbReference type="STRING" id="1148509.SAMN05216222_5466"/>
<evidence type="ECO:0000256" key="1">
    <source>
        <dbReference type="ARBA" id="ARBA00000983"/>
    </source>
</evidence>
<evidence type="ECO:0000256" key="10">
    <source>
        <dbReference type="ARBA" id="ARBA00023211"/>
    </source>
</evidence>
<keyword evidence="6" id="KW-0540">Nuclease</keyword>
<evidence type="ECO:0000256" key="5">
    <source>
        <dbReference type="ARBA" id="ARBA00012029"/>
    </source>
</evidence>
<evidence type="ECO:0000256" key="9">
    <source>
        <dbReference type="ARBA" id="ARBA00022842"/>
    </source>
</evidence>
<dbReference type="GO" id="GO:0004528">
    <property type="term" value="F:phosphodiesterase I activity"/>
    <property type="evidence" value="ECO:0007669"/>
    <property type="project" value="UniProtKB-EC"/>
</dbReference>
<dbReference type="EC" id="3.1.4.1" evidence="5"/>
<keyword evidence="10" id="KW-0464">Manganese</keyword>
<dbReference type="SMART" id="SM00990">
    <property type="entry name" value="VRR_NUC"/>
    <property type="match status" value="1"/>
</dbReference>
<dbReference type="InterPro" id="IPR011856">
    <property type="entry name" value="tRNA_endonuc-like_dom_sf"/>
</dbReference>